<dbReference type="InterPro" id="IPR013783">
    <property type="entry name" value="Ig-like_fold"/>
</dbReference>
<sequence>MITGSSSDLAAGSNVTLTINGQTYVAAVLADGSWSVGVPAADVSAWPAGTVTITASGNTTAGNPVSVNASGDCRSHCGGGQPSTPLLPMT</sequence>
<evidence type="ECO:0000313" key="2">
    <source>
        <dbReference type="Proteomes" id="UP000254495"/>
    </source>
</evidence>
<proteinExistence type="predicted"/>
<gene>
    <name evidence="1" type="primary">siiEA_5</name>
    <name evidence="1" type="ORF">NCTC9077_04657</name>
</gene>
<organism evidence="1 2">
    <name type="scientific">Escherichia coli</name>
    <dbReference type="NCBI Taxonomy" id="562"/>
    <lineage>
        <taxon>Bacteria</taxon>
        <taxon>Pseudomonadati</taxon>
        <taxon>Pseudomonadota</taxon>
        <taxon>Gammaproteobacteria</taxon>
        <taxon>Enterobacterales</taxon>
        <taxon>Enterobacteriaceae</taxon>
        <taxon>Escherichia</taxon>
    </lineage>
</organism>
<dbReference type="NCBIfam" id="NF033510">
    <property type="entry name" value="Ca_tandemer"/>
    <property type="match status" value="1"/>
</dbReference>
<evidence type="ECO:0000313" key="1">
    <source>
        <dbReference type="EMBL" id="STJ12884.1"/>
    </source>
</evidence>
<accession>A0A376VPT6</accession>
<dbReference type="Proteomes" id="UP000254495">
    <property type="component" value="Unassembled WGS sequence"/>
</dbReference>
<dbReference type="AlphaFoldDB" id="A0A376VPT6"/>
<protein>
    <submittedName>
        <fullName evidence="1">Adhesin for cattle intestine colonization</fullName>
    </submittedName>
</protein>
<dbReference type="EMBL" id="UGCU01000001">
    <property type="protein sequence ID" value="STJ12884.1"/>
    <property type="molecule type" value="Genomic_DNA"/>
</dbReference>
<name>A0A376VPT6_ECOLX</name>
<reference evidence="1 2" key="1">
    <citation type="submission" date="2018-06" db="EMBL/GenBank/DDBJ databases">
        <authorList>
            <consortium name="Pathogen Informatics"/>
            <person name="Doyle S."/>
        </authorList>
    </citation>
    <scope>NUCLEOTIDE SEQUENCE [LARGE SCALE GENOMIC DNA]</scope>
    <source>
        <strain evidence="1 2">NCTC9077</strain>
    </source>
</reference>
<dbReference type="Gene3D" id="2.60.40.10">
    <property type="entry name" value="Immunoglobulins"/>
    <property type="match status" value="1"/>
</dbReference>